<evidence type="ECO:0000313" key="1">
    <source>
        <dbReference type="EMBL" id="KAG9268435.1"/>
    </source>
</evidence>
<accession>A0A8T2LEU7</accession>
<organism evidence="1 2">
    <name type="scientific">Astyanax mexicanus</name>
    <name type="common">Blind cave fish</name>
    <name type="synonym">Astyanax fasciatus mexicanus</name>
    <dbReference type="NCBI Taxonomy" id="7994"/>
    <lineage>
        <taxon>Eukaryota</taxon>
        <taxon>Metazoa</taxon>
        <taxon>Chordata</taxon>
        <taxon>Craniata</taxon>
        <taxon>Vertebrata</taxon>
        <taxon>Euteleostomi</taxon>
        <taxon>Actinopterygii</taxon>
        <taxon>Neopterygii</taxon>
        <taxon>Teleostei</taxon>
        <taxon>Ostariophysi</taxon>
        <taxon>Characiformes</taxon>
        <taxon>Characoidei</taxon>
        <taxon>Acestrorhamphidae</taxon>
        <taxon>Acestrorhamphinae</taxon>
        <taxon>Astyanax</taxon>
    </lineage>
</organism>
<evidence type="ECO:0000313" key="2">
    <source>
        <dbReference type="Proteomes" id="UP000752171"/>
    </source>
</evidence>
<dbReference type="EMBL" id="JAICCE010000014">
    <property type="protein sequence ID" value="KAG9268435.1"/>
    <property type="molecule type" value="Genomic_DNA"/>
</dbReference>
<dbReference type="Proteomes" id="UP000752171">
    <property type="component" value="Unassembled WGS sequence"/>
</dbReference>
<protein>
    <submittedName>
        <fullName evidence="1">Uncharacterized protein</fullName>
    </submittedName>
</protein>
<reference evidence="1 2" key="1">
    <citation type="submission" date="2021-07" db="EMBL/GenBank/DDBJ databases">
        <authorList>
            <person name="Imarazene B."/>
            <person name="Zahm M."/>
            <person name="Klopp C."/>
            <person name="Cabau C."/>
            <person name="Beille S."/>
            <person name="Jouanno E."/>
            <person name="Castinel A."/>
            <person name="Lluch J."/>
            <person name="Gil L."/>
            <person name="Kuchtly C."/>
            <person name="Lopez Roques C."/>
            <person name="Donnadieu C."/>
            <person name="Parrinello H."/>
            <person name="Journot L."/>
            <person name="Du K."/>
            <person name="Schartl M."/>
            <person name="Retaux S."/>
            <person name="Guiguen Y."/>
        </authorList>
    </citation>
    <scope>NUCLEOTIDE SEQUENCE [LARGE SCALE GENOMIC DNA]</scope>
    <source>
        <strain evidence="1">Pach_M1</strain>
        <tissue evidence="1">Testis</tissue>
    </source>
</reference>
<proteinExistence type="predicted"/>
<gene>
    <name evidence="1" type="ORF">AMEX_G17410</name>
</gene>
<name>A0A8T2LEU7_ASTMX</name>
<dbReference type="AlphaFoldDB" id="A0A8T2LEU7"/>
<comment type="caution">
    <text evidence="1">The sequence shown here is derived from an EMBL/GenBank/DDBJ whole genome shotgun (WGS) entry which is preliminary data.</text>
</comment>
<sequence>MATAKETAPPTQVVFDVKSNARGMMETSVQGKHVSVEDLKSHILEDSTIWEKVCQLGRMDTAKVMAKNYEEKPKILDYLASAKPAYPSPVEFHVSYVSHVTDTEPFQQILKFERFIPSVSKLSWWLLNIKEEEIRSAEKRYLQKIFPNQTQEQIENHEKFLDRFTNSPAFQSESRYGNYRFTFPLAELMKMYQEQHCGREEPVLRVMKTMFYKKEILYGVLIHSPQHSERVQREFGSLPSLKKNSEFVQYQDQKVIWSAQAISDDLRFSLSVNTDEARVEIQPVGDKKCWYVWDHVCLAFYLPDTHNALKVPGRRLIEATEACKLQKINLLQPRCNSEVARAARFEGAKRVVEYLKQELDNDAEHVNVLRN</sequence>